<comment type="subcellular location">
    <subcellularLocation>
        <location evidence="1">Cell membrane</location>
        <topology evidence="1">Multi-pass membrane protein</topology>
    </subcellularLocation>
</comment>
<feature type="transmembrane region" description="Helical" evidence="7">
    <location>
        <begin position="277"/>
        <end position="303"/>
    </location>
</feature>
<name>A0A1J5RZE5_9ZZZZ</name>
<evidence type="ECO:0000256" key="5">
    <source>
        <dbReference type="ARBA" id="ARBA00023136"/>
    </source>
</evidence>
<dbReference type="PANTHER" id="PTHR30572:SF4">
    <property type="entry name" value="ABC TRANSPORTER PERMEASE YTRF"/>
    <property type="match status" value="1"/>
</dbReference>
<keyword evidence="10" id="KW-0067">ATP-binding</keyword>
<evidence type="ECO:0000256" key="3">
    <source>
        <dbReference type="ARBA" id="ARBA00022692"/>
    </source>
</evidence>
<comment type="caution">
    <text evidence="10">The sequence shown here is derived from an EMBL/GenBank/DDBJ whole genome shotgun (WGS) entry which is preliminary data.</text>
</comment>
<dbReference type="GO" id="GO:0022857">
    <property type="term" value="F:transmembrane transporter activity"/>
    <property type="evidence" value="ECO:0007669"/>
    <property type="project" value="TreeGrafter"/>
</dbReference>
<feature type="transmembrane region" description="Helical" evidence="7">
    <location>
        <begin position="21"/>
        <end position="42"/>
    </location>
</feature>
<dbReference type="Pfam" id="PF12704">
    <property type="entry name" value="MacB_PCD"/>
    <property type="match status" value="1"/>
</dbReference>
<dbReference type="PANTHER" id="PTHR30572">
    <property type="entry name" value="MEMBRANE COMPONENT OF TRANSPORTER-RELATED"/>
    <property type="match status" value="1"/>
</dbReference>
<dbReference type="GO" id="GO:0005524">
    <property type="term" value="F:ATP binding"/>
    <property type="evidence" value="ECO:0007669"/>
    <property type="project" value="UniProtKB-KW"/>
</dbReference>
<accession>A0A1J5RZE5</accession>
<dbReference type="EC" id="3.6.3.-" evidence="10"/>
<keyword evidence="2" id="KW-1003">Cell membrane</keyword>
<keyword evidence="3 7" id="KW-0812">Transmembrane</keyword>
<evidence type="ECO:0000259" key="8">
    <source>
        <dbReference type="Pfam" id="PF02687"/>
    </source>
</evidence>
<dbReference type="Pfam" id="PF02687">
    <property type="entry name" value="FtsX"/>
    <property type="match status" value="1"/>
</dbReference>
<keyword evidence="4 7" id="KW-1133">Transmembrane helix</keyword>
<evidence type="ECO:0000256" key="2">
    <source>
        <dbReference type="ARBA" id="ARBA00022475"/>
    </source>
</evidence>
<feature type="domain" description="ABC3 transporter permease C-terminal" evidence="8">
    <location>
        <begin position="282"/>
        <end position="395"/>
    </location>
</feature>
<dbReference type="InterPro" id="IPR025857">
    <property type="entry name" value="MacB_PCD"/>
</dbReference>
<dbReference type="GO" id="GO:0016787">
    <property type="term" value="F:hydrolase activity"/>
    <property type="evidence" value="ECO:0007669"/>
    <property type="project" value="UniProtKB-KW"/>
</dbReference>
<feature type="transmembrane region" description="Helical" evidence="7">
    <location>
        <begin position="324"/>
        <end position="352"/>
    </location>
</feature>
<gene>
    <name evidence="10" type="primary">macB_32</name>
    <name evidence="10" type="ORF">GALL_168810</name>
</gene>
<evidence type="ECO:0000256" key="6">
    <source>
        <dbReference type="ARBA" id="ARBA00038076"/>
    </source>
</evidence>
<keyword evidence="5 7" id="KW-0472">Membrane</keyword>
<evidence type="ECO:0000256" key="4">
    <source>
        <dbReference type="ARBA" id="ARBA00022989"/>
    </source>
</evidence>
<evidence type="ECO:0000256" key="1">
    <source>
        <dbReference type="ARBA" id="ARBA00004651"/>
    </source>
</evidence>
<dbReference type="AlphaFoldDB" id="A0A1J5RZE5"/>
<dbReference type="EMBL" id="MLJW01000088">
    <property type="protein sequence ID" value="OIR01083.1"/>
    <property type="molecule type" value="Genomic_DNA"/>
</dbReference>
<keyword evidence="10" id="KW-0547">Nucleotide-binding</keyword>
<evidence type="ECO:0000256" key="7">
    <source>
        <dbReference type="SAM" id="Phobius"/>
    </source>
</evidence>
<reference evidence="10" key="1">
    <citation type="submission" date="2016-10" db="EMBL/GenBank/DDBJ databases">
        <title>Sequence of Gallionella enrichment culture.</title>
        <authorList>
            <person name="Poehlein A."/>
            <person name="Muehling M."/>
            <person name="Daniel R."/>
        </authorList>
    </citation>
    <scope>NUCLEOTIDE SEQUENCE</scope>
</reference>
<dbReference type="InterPro" id="IPR050250">
    <property type="entry name" value="Macrolide_Exporter_MacB"/>
</dbReference>
<keyword evidence="10" id="KW-0378">Hydrolase</keyword>
<proteinExistence type="inferred from homology"/>
<protein>
    <submittedName>
        <fullName evidence="10">Macrolide export ATP-binding/permease protein MacB</fullName>
        <ecNumber evidence="10">3.6.3.-</ecNumber>
    </submittedName>
</protein>
<evidence type="ECO:0000313" key="10">
    <source>
        <dbReference type="EMBL" id="OIR01083.1"/>
    </source>
</evidence>
<feature type="domain" description="MacB-like periplasmic core" evidence="9">
    <location>
        <begin position="21"/>
        <end position="244"/>
    </location>
</feature>
<dbReference type="InterPro" id="IPR003838">
    <property type="entry name" value="ABC3_permease_C"/>
</dbReference>
<evidence type="ECO:0000259" key="9">
    <source>
        <dbReference type="Pfam" id="PF12704"/>
    </source>
</evidence>
<feature type="transmembrane region" description="Helical" evidence="7">
    <location>
        <begin position="364"/>
        <end position="385"/>
    </location>
</feature>
<organism evidence="10">
    <name type="scientific">mine drainage metagenome</name>
    <dbReference type="NCBI Taxonomy" id="410659"/>
    <lineage>
        <taxon>unclassified sequences</taxon>
        <taxon>metagenomes</taxon>
        <taxon>ecological metagenomes</taxon>
    </lineage>
</organism>
<comment type="similarity">
    <text evidence="6">Belongs to the ABC-4 integral membrane protein family.</text>
</comment>
<sequence>MKLADTFQFAFGSLRGSPTRTLLMMLAMSIGVAAVVVLTALGEGARRYVVNQFSTLGTNLVIVLPGRTETAGIGPGLMSGQTPRDITLDDAQALLRSRAIKRIAPLTVGSAALSRGALNREVVVLGSTSDLLEVRHMSIGIGKFLPAGDINDGLSVCVLGNQMKQELFGNEQAVGQWVRLGDRRFRVIGVLASQGESMGMRTDELVIIPVASAHQLFNTSSLFRILVEAKSRDYIEQAKHDAEEIMVQRHSGERDVTVITQDAVLATFDRILTTLTMAVGGIAAISLAVAGVLIMNVMLIAVAQRVKEIGLLKALGAPGKQIRMLFFAEAALLSTAGSVAGLVLGYAGSMIIGQIYPTLPVSPPWWAVLAACFTALGTGILFSVWPARRAAKLDPVAALAGR</sequence>
<dbReference type="GO" id="GO:0005886">
    <property type="term" value="C:plasma membrane"/>
    <property type="evidence" value="ECO:0007669"/>
    <property type="project" value="UniProtKB-SubCell"/>
</dbReference>